<evidence type="ECO:0000313" key="4">
    <source>
        <dbReference type="Proteomes" id="UP000243797"/>
    </source>
</evidence>
<keyword evidence="4" id="KW-1185">Reference proteome</keyword>
<keyword evidence="1" id="KW-1133">Transmembrane helix</keyword>
<reference evidence="3 4" key="1">
    <citation type="submission" date="2017-06" db="EMBL/GenBank/DDBJ databases">
        <title>Draft genome sequence of a variant of Elsinoe murrayae.</title>
        <authorList>
            <person name="Cheng Q."/>
        </authorList>
    </citation>
    <scope>NUCLEOTIDE SEQUENCE [LARGE SCALE GENOMIC DNA]</scope>
    <source>
        <strain evidence="3 4">CQ-2017a</strain>
    </source>
</reference>
<evidence type="ECO:0000256" key="2">
    <source>
        <dbReference type="SAM" id="SignalP"/>
    </source>
</evidence>
<dbReference type="EMBL" id="NKHZ01000068">
    <property type="protein sequence ID" value="PNS15765.1"/>
    <property type="molecule type" value="Genomic_DNA"/>
</dbReference>
<gene>
    <name evidence="3" type="ORF">CAC42_4217</name>
</gene>
<keyword evidence="2" id="KW-0732">Signal</keyword>
<keyword evidence="1" id="KW-0812">Transmembrane</keyword>
<keyword evidence="1" id="KW-0472">Membrane</keyword>
<organism evidence="3 4">
    <name type="scientific">Sphaceloma murrayae</name>
    <dbReference type="NCBI Taxonomy" id="2082308"/>
    <lineage>
        <taxon>Eukaryota</taxon>
        <taxon>Fungi</taxon>
        <taxon>Dikarya</taxon>
        <taxon>Ascomycota</taxon>
        <taxon>Pezizomycotina</taxon>
        <taxon>Dothideomycetes</taxon>
        <taxon>Dothideomycetidae</taxon>
        <taxon>Myriangiales</taxon>
        <taxon>Elsinoaceae</taxon>
        <taxon>Sphaceloma</taxon>
    </lineage>
</organism>
<dbReference type="AlphaFoldDB" id="A0A2K1QKT8"/>
<dbReference type="InParanoid" id="A0A2K1QKT8"/>
<evidence type="ECO:0000256" key="1">
    <source>
        <dbReference type="SAM" id="Phobius"/>
    </source>
</evidence>
<sequence length="145" mass="16210">MARRPWLLLALLLSLIASINAATPTSFCKCTCFSNSTLIQLTGSKDPEDMPDRKGKLLMKSGTCDDCNRQFCLSQELPICAKAKEEDVFTTCFQRDSAKDEAVVFIFIFATAGLLAWAAARPWVQPWIESRIPRKDYTPVNNEGQ</sequence>
<dbReference type="OrthoDB" id="2142503at2759"/>
<name>A0A2K1QKT8_9PEZI</name>
<feature type="chain" id="PRO_5014347950" evidence="2">
    <location>
        <begin position="22"/>
        <end position="145"/>
    </location>
</feature>
<dbReference type="Proteomes" id="UP000243797">
    <property type="component" value="Unassembled WGS sequence"/>
</dbReference>
<feature type="signal peptide" evidence="2">
    <location>
        <begin position="1"/>
        <end position="21"/>
    </location>
</feature>
<protein>
    <submittedName>
        <fullName evidence="3">Uncharacterized protein</fullName>
    </submittedName>
</protein>
<accession>A0A2K1QKT8</accession>
<evidence type="ECO:0000313" key="3">
    <source>
        <dbReference type="EMBL" id="PNS15765.1"/>
    </source>
</evidence>
<feature type="transmembrane region" description="Helical" evidence="1">
    <location>
        <begin position="102"/>
        <end position="124"/>
    </location>
</feature>
<proteinExistence type="predicted"/>
<dbReference type="PANTHER" id="PTHR36854">
    <property type="entry name" value="CHROMOSOME 9, WHOLE GENOME SHOTGUN SEQUENCE"/>
    <property type="match status" value="1"/>
</dbReference>
<dbReference type="PANTHER" id="PTHR36854:SF1">
    <property type="entry name" value="TRANSMEMBRANE PROTEIN"/>
    <property type="match status" value="1"/>
</dbReference>
<comment type="caution">
    <text evidence="3">The sequence shown here is derived from an EMBL/GenBank/DDBJ whole genome shotgun (WGS) entry which is preliminary data.</text>
</comment>